<organism evidence="10 11">
    <name type="scientific">Morus notabilis</name>
    <dbReference type="NCBI Taxonomy" id="981085"/>
    <lineage>
        <taxon>Eukaryota</taxon>
        <taxon>Viridiplantae</taxon>
        <taxon>Streptophyta</taxon>
        <taxon>Embryophyta</taxon>
        <taxon>Tracheophyta</taxon>
        <taxon>Spermatophyta</taxon>
        <taxon>Magnoliopsida</taxon>
        <taxon>eudicotyledons</taxon>
        <taxon>Gunneridae</taxon>
        <taxon>Pentapetalae</taxon>
        <taxon>rosids</taxon>
        <taxon>fabids</taxon>
        <taxon>Rosales</taxon>
        <taxon>Moraceae</taxon>
        <taxon>Moreae</taxon>
        <taxon>Morus</taxon>
    </lineage>
</organism>
<keyword evidence="11" id="KW-1185">Reference proteome</keyword>
<dbReference type="InterPro" id="IPR036638">
    <property type="entry name" value="HLH_DNA-bd_sf"/>
</dbReference>
<evidence type="ECO:0000256" key="3">
    <source>
        <dbReference type="ARBA" id="ARBA00023015"/>
    </source>
</evidence>
<comment type="subcellular location">
    <subcellularLocation>
        <location evidence="1">Nucleus</location>
    </subcellularLocation>
</comment>
<dbReference type="EMBL" id="KE346271">
    <property type="protein sequence ID" value="EXC31812.1"/>
    <property type="molecule type" value="Genomic_DNA"/>
</dbReference>
<feature type="compositionally biased region" description="Low complexity" evidence="8">
    <location>
        <begin position="122"/>
        <end position="131"/>
    </location>
</feature>
<gene>
    <name evidence="10" type="ORF">L484_020639</name>
</gene>
<evidence type="ECO:0000256" key="2">
    <source>
        <dbReference type="ARBA" id="ARBA00011738"/>
    </source>
</evidence>
<dbReference type="AlphaFoldDB" id="W9S980"/>
<keyword evidence="4" id="KW-0238">DNA-binding</keyword>
<dbReference type="PANTHER" id="PTHR31945">
    <property type="entry name" value="TRANSCRIPTION FACTOR SCREAM2-RELATED"/>
    <property type="match status" value="1"/>
</dbReference>
<feature type="coiled-coil region" evidence="7">
    <location>
        <begin position="178"/>
        <end position="205"/>
    </location>
</feature>
<evidence type="ECO:0000256" key="1">
    <source>
        <dbReference type="ARBA" id="ARBA00004123"/>
    </source>
</evidence>
<dbReference type="Proteomes" id="UP000030645">
    <property type="component" value="Unassembled WGS sequence"/>
</dbReference>
<proteinExistence type="predicted"/>
<feature type="compositionally biased region" description="Acidic residues" evidence="8">
    <location>
        <begin position="103"/>
        <end position="113"/>
    </location>
</feature>
<keyword evidence="5" id="KW-0804">Transcription</keyword>
<evidence type="ECO:0000256" key="5">
    <source>
        <dbReference type="ARBA" id="ARBA00023163"/>
    </source>
</evidence>
<dbReference type="GO" id="GO:0005634">
    <property type="term" value="C:nucleus"/>
    <property type="evidence" value="ECO:0007669"/>
    <property type="project" value="UniProtKB-SubCell"/>
</dbReference>
<comment type="subunit">
    <text evidence="2">Homodimer.</text>
</comment>
<dbReference type="SMART" id="SM00353">
    <property type="entry name" value="HLH"/>
    <property type="match status" value="1"/>
</dbReference>
<dbReference type="GO" id="GO:0046983">
    <property type="term" value="F:protein dimerization activity"/>
    <property type="evidence" value="ECO:0007669"/>
    <property type="project" value="InterPro"/>
</dbReference>
<dbReference type="InterPro" id="IPR011598">
    <property type="entry name" value="bHLH_dom"/>
</dbReference>
<dbReference type="eggNOG" id="ENOG502QSJP">
    <property type="taxonomic scope" value="Eukaryota"/>
</dbReference>
<evidence type="ECO:0000256" key="4">
    <source>
        <dbReference type="ARBA" id="ARBA00023125"/>
    </source>
</evidence>
<feature type="domain" description="BHLH" evidence="9">
    <location>
        <begin position="139"/>
        <end position="188"/>
    </location>
</feature>
<accession>W9S980</accession>
<dbReference type="STRING" id="981085.W9S980"/>
<name>W9S980_9ROSA</name>
<evidence type="ECO:0000313" key="10">
    <source>
        <dbReference type="EMBL" id="EXC31812.1"/>
    </source>
</evidence>
<evidence type="ECO:0000256" key="8">
    <source>
        <dbReference type="SAM" id="MobiDB-lite"/>
    </source>
</evidence>
<feature type="region of interest" description="Disordered" evidence="8">
    <location>
        <begin position="95"/>
        <end position="150"/>
    </location>
</feature>
<feature type="compositionally biased region" description="Basic and acidic residues" evidence="8">
    <location>
        <begin position="137"/>
        <end position="148"/>
    </location>
</feature>
<keyword evidence="6" id="KW-0539">Nucleus</keyword>
<evidence type="ECO:0000259" key="9">
    <source>
        <dbReference type="PROSITE" id="PS50888"/>
    </source>
</evidence>
<protein>
    <recommendedName>
        <fullName evidence="9">BHLH domain-containing protein</fullName>
    </recommendedName>
</protein>
<evidence type="ECO:0000256" key="6">
    <source>
        <dbReference type="ARBA" id="ARBA00023242"/>
    </source>
</evidence>
<reference evidence="11" key="1">
    <citation type="submission" date="2013-01" db="EMBL/GenBank/DDBJ databases">
        <title>Draft Genome Sequence of a Mulberry Tree, Morus notabilis C.K. Schneid.</title>
        <authorList>
            <person name="He N."/>
            <person name="Zhao S."/>
        </authorList>
    </citation>
    <scope>NUCLEOTIDE SEQUENCE</scope>
</reference>
<keyword evidence="7" id="KW-0175">Coiled coil</keyword>
<keyword evidence="3" id="KW-0805">Transcription regulation</keyword>
<dbReference type="PROSITE" id="PS50888">
    <property type="entry name" value="BHLH"/>
    <property type="match status" value="1"/>
</dbReference>
<dbReference type="PANTHER" id="PTHR31945:SF17">
    <property type="entry name" value="TRANSCRIPTION FACTOR FER-LIKE IRON DEFICIENCY-INDUCED TRANSCRIPTION FACTOR"/>
    <property type="match status" value="1"/>
</dbReference>
<dbReference type="InterPro" id="IPR051358">
    <property type="entry name" value="TF_AMS/ICE1/BHLH6-like"/>
</dbReference>
<evidence type="ECO:0000313" key="11">
    <source>
        <dbReference type="Proteomes" id="UP000030645"/>
    </source>
</evidence>
<dbReference type="SUPFAM" id="SSF47459">
    <property type="entry name" value="HLH, helix-loop-helix DNA-binding domain"/>
    <property type="match status" value="1"/>
</dbReference>
<dbReference type="Gene3D" id="4.10.280.10">
    <property type="entry name" value="Helix-loop-helix DNA-binding domain"/>
    <property type="match status" value="1"/>
</dbReference>
<dbReference type="GO" id="GO:0003700">
    <property type="term" value="F:DNA-binding transcription factor activity"/>
    <property type="evidence" value="ECO:0007669"/>
    <property type="project" value="TreeGrafter"/>
</dbReference>
<dbReference type="FunFam" id="4.10.280.10:FF:000096">
    <property type="entry name" value="Basic helix-loop-helix (BHLH) DNA-binding superfamily protein"/>
    <property type="match status" value="1"/>
</dbReference>
<sequence>MYAGDDALLPTSTTNPVTHNVNGLEPLDFFDGSNDNIDDQFVNLIHGETEINPFVDFGHCDDRLINGCLDNNQFGGLAIPGNDHVFGTFNAVADLNSGHDHDDQDPDEEEDKDNNDVRQESSETNTGSTSTAKTNKSKADRSRTLISERRRRGRMKDKLYALRSLVPNITKMDKASIVGDAVRYVQELQTQAKKLKDEISGLEASLLGPDRSYQASIYSTSNNQRKFQHFVANTNQLISKNVMQMDMFQVDERGFYMRLVCNKGDGIAASLYKALESLTSFNVQSSNLASATDRLELTLTLRVKDNVREMSLPNLKLWLVGALLNEGFEFK</sequence>
<evidence type="ECO:0000256" key="7">
    <source>
        <dbReference type="SAM" id="Coils"/>
    </source>
</evidence>
<dbReference type="GO" id="GO:0043565">
    <property type="term" value="F:sequence-specific DNA binding"/>
    <property type="evidence" value="ECO:0007669"/>
    <property type="project" value="TreeGrafter"/>
</dbReference>
<dbReference type="Pfam" id="PF00010">
    <property type="entry name" value="HLH"/>
    <property type="match status" value="1"/>
</dbReference>